<evidence type="ECO:0000313" key="8">
    <source>
        <dbReference type="EMBL" id="KAF2396006.1"/>
    </source>
</evidence>
<organism evidence="8 9">
    <name type="scientific">Trichodelitschia bisporula</name>
    <dbReference type="NCBI Taxonomy" id="703511"/>
    <lineage>
        <taxon>Eukaryota</taxon>
        <taxon>Fungi</taxon>
        <taxon>Dikarya</taxon>
        <taxon>Ascomycota</taxon>
        <taxon>Pezizomycotina</taxon>
        <taxon>Dothideomycetes</taxon>
        <taxon>Dothideomycetes incertae sedis</taxon>
        <taxon>Phaeotrichales</taxon>
        <taxon>Phaeotrichaceae</taxon>
        <taxon>Trichodelitschia</taxon>
    </lineage>
</organism>
<proteinExistence type="predicted"/>
<dbReference type="GO" id="GO:0031145">
    <property type="term" value="P:anaphase-promoting complex-dependent catabolic process"/>
    <property type="evidence" value="ECO:0007669"/>
    <property type="project" value="InterPro"/>
</dbReference>
<dbReference type="Pfam" id="PF12894">
    <property type="entry name" value="ANAPC4_WD40"/>
    <property type="match status" value="1"/>
</dbReference>
<reference evidence="8" key="1">
    <citation type="journal article" date="2020" name="Stud. Mycol.">
        <title>101 Dothideomycetes genomes: a test case for predicting lifestyles and emergence of pathogens.</title>
        <authorList>
            <person name="Haridas S."/>
            <person name="Albert R."/>
            <person name="Binder M."/>
            <person name="Bloem J."/>
            <person name="Labutti K."/>
            <person name="Salamov A."/>
            <person name="Andreopoulos B."/>
            <person name="Baker S."/>
            <person name="Barry K."/>
            <person name="Bills G."/>
            <person name="Bluhm B."/>
            <person name="Cannon C."/>
            <person name="Castanera R."/>
            <person name="Culley D."/>
            <person name="Daum C."/>
            <person name="Ezra D."/>
            <person name="Gonzalez J."/>
            <person name="Henrissat B."/>
            <person name="Kuo A."/>
            <person name="Liang C."/>
            <person name="Lipzen A."/>
            <person name="Lutzoni F."/>
            <person name="Magnuson J."/>
            <person name="Mondo S."/>
            <person name="Nolan M."/>
            <person name="Ohm R."/>
            <person name="Pangilinan J."/>
            <person name="Park H.-J."/>
            <person name="Ramirez L."/>
            <person name="Alfaro M."/>
            <person name="Sun H."/>
            <person name="Tritt A."/>
            <person name="Yoshinaga Y."/>
            <person name="Zwiers L.-H."/>
            <person name="Turgeon B."/>
            <person name="Goodwin S."/>
            <person name="Spatafora J."/>
            <person name="Crous P."/>
            <person name="Grigoriev I."/>
        </authorList>
    </citation>
    <scope>NUCLEOTIDE SEQUENCE</scope>
    <source>
        <strain evidence="8">CBS 262.69</strain>
    </source>
</reference>
<dbReference type="OrthoDB" id="2110451at2759"/>
<feature type="domain" description="Anaphase-promoting complex subunit 4 long" evidence="7">
    <location>
        <begin position="308"/>
        <end position="507"/>
    </location>
</feature>
<evidence type="ECO:0000313" key="9">
    <source>
        <dbReference type="Proteomes" id="UP000799640"/>
    </source>
</evidence>
<dbReference type="AlphaFoldDB" id="A0A6G1HJG9"/>
<dbReference type="GO" id="GO:0051301">
    <property type="term" value="P:cell division"/>
    <property type="evidence" value="ECO:0007669"/>
    <property type="project" value="UniProtKB-KW"/>
</dbReference>
<evidence type="ECO:0000256" key="1">
    <source>
        <dbReference type="ARBA" id="ARBA00016067"/>
    </source>
</evidence>
<sequence length="808" mass="92439">MATRLVPRAQFQMVPCPSPKTIAVCPAMDLVAVADHDHSMTVYRFNGQPAFTLPRRSKQGEITCMAWKFNGQYLVMGWSDGLVEVIAAETGSVMQHFRQVAADGSVDRRGVTCIGWGINAIDVPKFKARTGDDVAHPFPASAEVNVLKALPLEDWATGKAPIDIEDFLDREPDLFALDMDPELPDKLARMDVTFLFPKLPALPAILRPQQGLDSATTEMFSNQAALDMVLHTQQPLNFDAVDSMIWGQGDGSLRVVLYDSLSLGAVELPDEWKNKDIRHHHHAWHPYSSTHWFLSEGKNQEGKLSTLMFPLTLGILRNSGNYIHHIESKTAQLETLVLYVRESLFALNYYWKSAKELPSRLKENMEEDLVEKEEADLIAQLYELACAGHCGPTLKEWLVVHMGDRNLKRWDHAMTTGYNKVTELLRDTLIPALDRCQMLLDSLKGLAIYHADSPFFNVPLEYFETSTNVIRCMRLIASHALLVVSQERTEYAIYAKWIRGEFVRLSSNTPPMTEPEPLDLELLLNYLEQLGNSKMDVFIQANEKLEKLEKLDKSDYDVVSAVVLEIAKGEEPDRQNRILNLHTHFEVWSRESQKLVGQITTWQRESSMLGKPIVLKTGAWRPWASRIRMVFEKLESSSDMTTYALVNAEDDRDQLHVFRTVHSDIYENTTSIHRQQVGIWRTGGPKIIDLDFIDDDECLVLVKEANEPRYHIMSCRFREPFVGPDIMDFDDNIEWEIHNHPVLYTHEARISTNEDTVCFMKVNGRKGKRYVMLMDENNQVVTMLSIKDKGEDTPRTLRFDRIDTWRTT</sequence>
<keyword evidence="2" id="KW-0132">Cell division</keyword>
<evidence type="ECO:0000256" key="3">
    <source>
        <dbReference type="ARBA" id="ARBA00022776"/>
    </source>
</evidence>
<dbReference type="SUPFAM" id="SSF101908">
    <property type="entry name" value="Putative isomerase YbhE"/>
    <property type="match status" value="1"/>
</dbReference>
<dbReference type="GO" id="GO:0070979">
    <property type="term" value="P:protein K11-linked ubiquitination"/>
    <property type="evidence" value="ECO:0007669"/>
    <property type="project" value="TreeGrafter"/>
</dbReference>
<dbReference type="InterPro" id="IPR015943">
    <property type="entry name" value="WD40/YVTN_repeat-like_dom_sf"/>
</dbReference>
<keyword evidence="5" id="KW-0131">Cell cycle</keyword>
<dbReference type="GO" id="GO:0034399">
    <property type="term" value="C:nuclear periphery"/>
    <property type="evidence" value="ECO:0007669"/>
    <property type="project" value="TreeGrafter"/>
</dbReference>
<evidence type="ECO:0000259" key="6">
    <source>
        <dbReference type="Pfam" id="PF12894"/>
    </source>
</evidence>
<dbReference type="Gene3D" id="2.130.10.10">
    <property type="entry name" value="YVTN repeat-like/Quinoprotein amine dehydrogenase"/>
    <property type="match status" value="1"/>
</dbReference>
<evidence type="ECO:0000259" key="7">
    <source>
        <dbReference type="Pfam" id="PF12896"/>
    </source>
</evidence>
<evidence type="ECO:0000256" key="4">
    <source>
        <dbReference type="ARBA" id="ARBA00022786"/>
    </source>
</evidence>
<keyword evidence="3" id="KW-0498">Mitosis</keyword>
<name>A0A6G1HJG9_9PEZI</name>
<dbReference type="InterPro" id="IPR024789">
    <property type="entry name" value="APC4"/>
</dbReference>
<dbReference type="InterPro" id="IPR024790">
    <property type="entry name" value="APC4_long_dom"/>
</dbReference>
<dbReference type="InterPro" id="IPR024977">
    <property type="entry name" value="Apc4-like_WD40_dom"/>
</dbReference>
<dbReference type="Pfam" id="PF12896">
    <property type="entry name" value="ANAPC4"/>
    <property type="match status" value="1"/>
</dbReference>
<dbReference type="GO" id="GO:0005680">
    <property type="term" value="C:anaphase-promoting complex"/>
    <property type="evidence" value="ECO:0007669"/>
    <property type="project" value="InterPro"/>
</dbReference>
<dbReference type="PANTHER" id="PTHR13260:SF0">
    <property type="entry name" value="ANAPHASE-PROMOTING COMPLEX SUBUNIT 4"/>
    <property type="match status" value="1"/>
</dbReference>
<evidence type="ECO:0000256" key="5">
    <source>
        <dbReference type="ARBA" id="ARBA00023306"/>
    </source>
</evidence>
<evidence type="ECO:0000256" key="2">
    <source>
        <dbReference type="ARBA" id="ARBA00022618"/>
    </source>
</evidence>
<dbReference type="PANTHER" id="PTHR13260">
    <property type="entry name" value="ANAPHASE PROMOTING COMPLEX SUBUNIT 4 APC4"/>
    <property type="match status" value="1"/>
</dbReference>
<keyword evidence="9" id="KW-1185">Reference proteome</keyword>
<dbReference type="Proteomes" id="UP000799640">
    <property type="component" value="Unassembled WGS sequence"/>
</dbReference>
<gene>
    <name evidence="8" type="ORF">EJ06DRAFT_585544</name>
</gene>
<protein>
    <recommendedName>
        <fullName evidence="1">Anaphase-promoting complex subunit 4</fullName>
    </recommendedName>
</protein>
<keyword evidence="4" id="KW-0833">Ubl conjugation pathway</keyword>
<feature type="domain" description="Anaphase-promoting complex subunit 4-like WD40" evidence="6">
    <location>
        <begin position="24"/>
        <end position="118"/>
    </location>
</feature>
<accession>A0A6G1HJG9</accession>
<dbReference type="EMBL" id="ML996709">
    <property type="protein sequence ID" value="KAF2396006.1"/>
    <property type="molecule type" value="Genomic_DNA"/>
</dbReference>